<protein>
    <recommendedName>
        <fullName evidence="5">5'-deoxynucleotidase</fullName>
        <ecNumber evidence="5">3.1.3.89</ecNumber>
    </recommendedName>
</protein>
<gene>
    <name evidence="9" type="ORF">LA5096_04177</name>
</gene>
<dbReference type="GO" id="GO:0002953">
    <property type="term" value="F:5'-deoxynucleotidase activity"/>
    <property type="evidence" value="ECO:0007669"/>
    <property type="project" value="UniProtKB-EC"/>
</dbReference>
<dbReference type="PANTHER" id="PTHR11845">
    <property type="entry name" value="5'-DEOXYNUCLEOTIDASE HDDC2"/>
    <property type="match status" value="1"/>
</dbReference>
<dbReference type="Pfam" id="PF13023">
    <property type="entry name" value="HD_3"/>
    <property type="match status" value="1"/>
</dbReference>
<dbReference type="Proteomes" id="UP000049983">
    <property type="component" value="Unassembled WGS sequence"/>
</dbReference>
<dbReference type="PANTHER" id="PTHR11845:SF13">
    <property type="entry name" value="5'-DEOXYNUCLEOTIDASE HDDC2"/>
    <property type="match status" value="1"/>
</dbReference>
<sequence>MPCQTDDLRASYGMSQRHLHKLFRLSKSCSGNVIIDTMSLSDPEMPAAAMQPQRLTGLLTFLQEAERLKDTLRSGSTRQGRPESTAEHSWRLALMVLLFERELAGVDLSRLMKLCLIHDLGEAISGDVPAPLQRDGDDREKRERADFQTLCASLPADVSRDFLVLWDEYAQAETLEARLAKAFDKLETIKQHHLMPPQSVEFHEFNLTYGRERTDVFPLTRQIRDIVDENTLQILSELRKSAD</sequence>
<keyword evidence="7" id="KW-0378">Hydrolase</keyword>
<dbReference type="SMART" id="SM00471">
    <property type="entry name" value="HDc"/>
    <property type="match status" value="1"/>
</dbReference>
<dbReference type="InterPro" id="IPR003607">
    <property type="entry name" value="HD/PDEase_dom"/>
</dbReference>
<comment type="cofactor">
    <cofactor evidence="2">
        <name>Mn(2+)</name>
        <dbReference type="ChEBI" id="CHEBI:29035"/>
    </cofactor>
</comment>
<dbReference type="GO" id="GO:0046872">
    <property type="term" value="F:metal ion binding"/>
    <property type="evidence" value="ECO:0007669"/>
    <property type="project" value="UniProtKB-KW"/>
</dbReference>
<accession>A0A0M6ZYH6</accession>
<keyword evidence="6" id="KW-0479">Metal-binding</keyword>
<evidence type="ECO:0000256" key="1">
    <source>
        <dbReference type="ARBA" id="ARBA00001638"/>
    </source>
</evidence>
<keyword evidence="10" id="KW-1185">Reference proteome</keyword>
<dbReference type="SUPFAM" id="SSF109604">
    <property type="entry name" value="HD-domain/PDEase-like"/>
    <property type="match status" value="1"/>
</dbReference>
<dbReference type="STRING" id="311410.LA5095_01039"/>
<dbReference type="InterPro" id="IPR039356">
    <property type="entry name" value="YfbR/HDDC2"/>
</dbReference>
<comment type="subunit">
    <text evidence="4">Homodimer.</text>
</comment>
<reference evidence="10" key="1">
    <citation type="submission" date="2015-07" db="EMBL/GenBank/DDBJ databases">
        <authorList>
            <person name="Rodrigo-Torres Lidia"/>
            <person name="Arahal R.David."/>
        </authorList>
    </citation>
    <scope>NUCLEOTIDE SEQUENCE [LARGE SCALE GENOMIC DNA]</scope>
    <source>
        <strain evidence="10">CECT 5096</strain>
    </source>
</reference>
<dbReference type="EC" id="3.1.3.89" evidence="5"/>
<evidence type="ECO:0000256" key="5">
    <source>
        <dbReference type="ARBA" id="ARBA00012964"/>
    </source>
</evidence>
<feature type="domain" description="HD/PDEase" evidence="8">
    <location>
        <begin position="81"/>
        <end position="198"/>
    </location>
</feature>
<dbReference type="GO" id="GO:0005737">
    <property type="term" value="C:cytoplasm"/>
    <property type="evidence" value="ECO:0007669"/>
    <property type="project" value="TreeGrafter"/>
</dbReference>
<evidence type="ECO:0000256" key="2">
    <source>
        <dbReference type="ARBA" id="ARBA00001936"/>
    </source>
</evidence>
<evidence type="ECO:0000259" key="8">
    <source>
        <dbReference type="SMART" id="SM00471"/>
    </source>
</evidence>
<evidence type="ECO:0000256" key="4">
    <source>
        <dbReference type="ARBA" id="ARBA00011738"/>
    </source>
</evidence>
<evidence type="ECO:0000256" key="6">
    <source>
        <dbReference type="ARBA" id="ARBA00022723"/>
    </source>
</evidence>
<comment type="cofactor">
    <cofactor evidence="3">
        <name>Co(2+)</name>
        <dbReference type="ChEBI" id="CHEBI:48828"/>
    </cofactor>
</comment>
<comment type="catalytic activity">
    <reaction evidence="1">
        <text>a 2'-deoxyribonucleoside 5'-phosphate + H2O = a 2'-deoxyribonucleoside + phosphate</text>
        <dbReference type="Rhea" id="RHEA:36167"/>
        <dbReference type="ChEBI" id="CHEBI:15377"/>
        <dbReference type="ChEBI" id="CHEBI:18274"/>
        <dbReference type="ChEBI" id="CHEBI:43474"/>
        <dbReference type="ChEBI" id="CHEBI:65317"/>
        <dbReference type="EC" id="3.1.3.89"/>
    </reaction>
</comment>
<evidence type="ECO:0000256" key="7">
    <source>
        <dbReference type="ARBA" id="ARBA00022801"/>
    </source>
</evidence>
<dbReference type="AlphaFoldDB" id="A0A0M6ZYH6"/>
<name>A0A0M6ZYH6_9HYPH</name>
<evidence type="ECO:0000313" key="10">
    <source>
        <dbReference type="Proteomes" id="UP000049983"/>
    </source>
</evidence>
<dbReference type="Gene3D" id="1.10.3210.10">
    <property type="entry name" value="Hypothetical protein af1432"/>
    <property type="match status" value="1"/>
</dbReference>
<dbReference type="InterPro" id="IPR006674">
    <property type="entry name" value="HD_domain"/>
</dbReference>
<evidence type="ECO:0000256" key="3">
    <source>
        <dbReference type="ARBA" id="ARBA00001941"/>
    </source>
</evidence>
<dbReference type="EMBL" id="CXWC01000011">
    <property type="protein sequence ID" value="CTQ74767.1"/>
    <property type="molecule type" value="Genomic_DNA"/>
</dbReference>
<evidence type="ECO:0000313" key="9">
    <source>
        <dbReference type="EMBL" id="CTQ74767.1"/>
    </source>
</evidence>
<proteinExistence type="predicted"/>
<organism evidence="9 10">
    <name type="scientific">Roseibium album</name>
    <dbReference type="NCBI Taxonomy" id="311410"/>
    <lineage>
        <taxon>Bacteria</taxon>
        <taxon>Pseudomonadati</taxon>
        <taxon>Pseudomonadota</taxon>
        <taxon>Alphaproteobacteria</taxon>
        <taxon>Hyphomicrobiales</taxon>
        <taxon>Stappiaceae</taxon>
        <taxon>Roseibium</taxon>
    </lineage>
</organism>